<dbReference type="InterPro" id="IPR050054">
    <property type="entry name" value="UPRTase/APRTase"/>
</dbReference>
<evidence type="ECO:0000313" key="15">
    <source>
        <dbReference type="Proteomes" id="UP000252355"/>
    </source>
</evidence>
<dbReference type="EC" id="2.4.2.7" evidence="7 12"/>
<feature type="domain" description="Phosphoribosyltransferase" evidence="13">
    <location>
        <begin position="28"/>
        <end position="148"/>
    </location>
</feature>
<dbReference type="GO" id="GO:0002055">
    <property type="term" value="F:adenine binding"/>
    <property type="evidence" value="ECO:0007669"/>
    <property type="project" value="TreeGrafter"/>
</dbReference>
<gene>
    <name evidence="12" type="primary">apt</name>
    <name evidence="14" type="ORF">OZSIB_2490</name>
</gene>
<evidence type="ECO:0000256" key="8">
    <source>
        <dbReference type="ARBA" id="ARBA00022490"/>
    </source>
</evidence>
<dbReference type="GO" id="GO:0044209">
    <property type="term" value="P:AMP salvage"/>
    <property type="evidence" value="ECO:0007669"/>
    <property type="project" value="UniProtKB-UniRule"/>
</dbReference>
<dbReference type="GO" id="GO:0005737">
    <property type="term" value="C:cytoplasm"/>
    <property type="evidence" value="ECO:0007669"/>
    <property type="project" value="UniProtKB-SubCell"/>
</dbReference>
<dbReference type="GO" id="GO:0006166">
    <property type="term" value="P:purine ribonucleoside salvage"/>
    <property type="evidence" value="ECO:0007669"/>
    <property type="project" value="UniProtKB-UniRule"/>
</dbReference>
<proteinExistence type="inferred from homology"/>
<comment type="similarity">
    <text evidence="5 12">Belongs to the purine/pyrimidine phosphoribosyltransferase family.</text>
</comment>
<dbReference type="AlphaFoldDB" id="A0A367ZSJ3"/>
<dbReference type="CDD" id="cd06223">
    <property type="entry name" value="PRTases_typeI"/>
    <property type="match status" value="1"/>
</dbReference>
<keyword evidence="8 12" id="KW-0963">Cytoplasm</keyword>
<dbReference type="Proteomes" id="UP000252355">
    <property type="component" value="Unassembled WGS sequence"/>
</dbReference>
<evidence type="ECO:0000256" key="4">
    <source>
        <dbReference type="ARBA" id="ARBA00004659"/>
    </source>
</evidence>
<comment type="catalytic activity">
    <reaction evidence="1 12">
        <text>AMP + diphosphate = 5-phospho-alpha-D-ribose 1-diphosphate + adenine</text>
        <dbReference type="Rhea" id="RHEA:16609"/>
        <dbReference type="ChEBI" id="CHEBI:16708"/>
        <dbReference type="ChEBI" id="CHEBI:33019"/>
        <dbReference type="ChEBI" id="CHEBI:58017"/>
        <dbReference type="ChEBI" id="CHEBI:456215"/>
        <dbReference type="EC" id="2.4.2.7"/>
    </reaction>
</comment>
<reference evidence="14 15" key="1">
    <citation type="submission" date="2018-05" db="EMBL/GenBank/DDBJ databases">
        <title>A metagenomic window into the 2 km-deep terrestrial subsurface aquifer revealed taxonomically and functionally diverse microbial community comprising novel uncultured bacterial lineages.</title>
        <authorList>
            <person name="Kadnikov V.V."/>
            <person name="Mardanov A.V."/>
            <person name="Beletsky A.V."/>
            <person name="Banks D."/>
            <person name="Pimenov N.V."/>
            <person name="Frank Y.A."/>
            <person name="Karnachuk O.V."/>
            <person name="Ravin N.V."/>
        </authorList>
    </citation>
    <scope>NUCLEOTIDE SEQUENCE [LARGE SCALE GENOMIC DNA]</scope>
    <source>
        <strain evidence="14">BY5</strain>
    </source>
</reference>
<protein>
    <recommendedName>
        <fullName evidence="7 12">Adenine phosphoribosyltransferase</fullName>
        <shortName evidence="12">APRT</shortName>
        <ecNumber evidence="7 12">2.4.2.7</ecNumber>
    </recommendedName>
</protein>
<evidence type="ECO:0000256" key="9">
    <source>
        <dbReference type="ARBA" id="ARBA00022676"/>
    </source>
</evidence>
<dbReference type="FunFam" id="3.40.50.2020:FF:000004">
    <property type="entry name" value="Adenine phosphoribosyltransferase"/>
    <property type="match status" value="1"/>
</dbReference>
<evidence type="ECO:0000256" key="10">
    <source>
        <dbReference type="ARBA" id="ARBA00022679"/>
    </source>
</evidence>
<evidence type="ECO:0000313" key="14">
    <source>
        <dbReference type="EMBL" id="RCK81113.1"/>
    </source>
</evidence>
<dbReference type="Pfam" id="PF00156">
    <property type="entry name" value="Pribosyltran"/>
    <property type="match status" value="1"/>
</dbReference>
<dbReference type="UniPathway" id="UPA00588">
    <property type="reaction ID" value="UER00646"/>
</dbReference>
<keyword evidence="10 12" id="KW-0808">Transferase</keyword>
<dbReference type="NCBIfam" id="NF002636">
    <property type="entry name" value="PRK02304.1-5"/>
    <property type="match status" value="1"/>
</dbReference>
<dbReference type="GO" id="GO:0006168">
    <property type="term" value="P:adenine salvage"/>
    <property type="evidence" value="ECO:0007669"/>
    <property type="project" value="InterPro"/>
</dbReference>
<evidence type="ECO:0000256" key="1">
    <source>
        <dbReference type="ARBA" id="ARBA00000868"/>
    </source>
</evidence>
<keyword evidence="9 12" id="KW-0328">Glycosyltransferase</keyword>
<dbReference type="InterPro" id="IPR005764">
    <property type="entry name" value="Ade_phspho_trans"/>
</dbReference>
<accession>A0A367ZSJ3</accession>
<keyword evidence="11 12" id="KW-0660">Purine salvage</keyword>
<evidence type="ECO:0000256" key="2">
    <source>
        <dbReference type="ARBA" id="ARBA00003968"/>
    </source>
</evidence>
<dbReference type="HAMAP" id="MF_00004">
    <property type="entry name" value="Aden_phosphoribosyltr"/>
    <property type="match status" value="1"/>
</dbReference>
<comment type="function">
    <text evidence="2 12">Catalyzes a salvage reaction resulting in the formation of AMP, that is energically less costly than de novo synthesis.</text>
</comment>
<dbReference type="InterPro" id="IPR000836">
    <property type="entry name" value="PRTase_dom"/>
</dbReference>
<evidence type="ECO:0000256" key="12">
    <source>
        <dbReference type="HAMAP-Rule" id="MF_00004"/>
    </source>
</evidence>
<evidence type="ECO:0000256" key="3">
    <source>
        <dbReference type="ARBA" id="ARBA00004496"/>
    </source>
</evidence>
<name>A0A367ZSJ3_9BACT</name>
<dbReference type="GO" id="GO:0016208">
    <property type="term" value="F:AMP binding"/>
    <property type="evidence" value="ECO:0007669"/>
    <property type="project" value="TreeGrafter"/>
</dbReference>
<dbReference type="EMBL" id="QOQW01000003">
    <property type="protein sequence ID" value="RCK81113.1"/>
    <property type="molecule type" value="Genomic_DNA"/>
</dbReference>
<dbReference type="PANTHER" id="PTHR32315:SF3">
    <property type="entry name" value="ADENINE PHOSPHORIBOSYLTRANSFERASE"/>
    <property type="match status" value="1"/>
</dbReference>
<evidence type="ECO:0000256" key="11">
    <source>
        <dbReference type="ARBA" id="ARBA00022726"/>
    </source>
</evidence>
<dbReference type="NCBIfam" id="NF002634">
    <property type="entry name" value="PRK02304.1-3"/>
    <property type="match status" value="1"/>
</dbReference>
<evidence type="ECO:0000256" key="5">
    <source>
        <dbReference type="ARBA" id="ARBA00008391"/>
    </source>
</evidence>
<dbReference type="Gene3D" id="3.40.50.2020">
    <property type="match status" value="1"/>
</dbReference>
<dbReference type="SUPFAM" id="SSF53271">
    <property type="entry name" value="PRTase-like"/>
    <property type="match status" value="1"/>
</dbReference>
<dbReference type="PANTHER" id="PTHR32315">
    <property type="entry name" value="ADENINE PHOSPHORIBOSYLTRANSFERASE"/>
    <property type="match status" value="1"/>
</dbReference>
<comment type="subcellular location">
    <subcellularLocation>
        <location evidence="3 12">Cytoplasm</location>
    </subcellularLocation>
</comment>
<comment type="pathway">
    <text evidence="4 12">Purine metabolism; AMP biosynthesis via salvage pathway; AMP from adenine: step 1/1.</text>
</comment>
<sequence length="170" mass="18703">MDLKKFIRDIPDFPKPGIIFKDLTPLLKDRDAFATAIDHLARHYQGTRLTAIAGIESRGFIIGSALALTLRTGFLPLRKPGKLPYKTIRQEYSLEYGTDAIEIHQDAIAPGDRILLVDDLLATGGTARAGAELIRRLGGELAGIAFLIELAFLKGRERLAGEQVFSLLTF</sequence>
<dbReference type="InterPro" id="IPR029057">
    <property type="entry name" value="PRTase-like"/>
</dbReference>
<evidence type="ECO:0000256" key="7">
    <source>
        <dbReference type="ARBA" id="ARBA00011893"/>
    </source>
</evidence>
<evidence type="ECO:0000259" key="13">
    <source>
        <dbReference type="Pfam" id="PF00156"/>
    </source>
</evidence>
<comment type="subunit">
    <text evidence="6 12">Homodimer.</text>
</comment>
<organism evidence="14 15">
    <name type="scientific">Candidatus Ozemobacter sibiricus</name>
    <dbReference type="NCBI Taxonomy" id="2268124"/>
    <lineage>
        <taxon>Bacteria</taxon>
        <taxon>Candidatus Ozemobacteria</taxon>
        <taxon>Candidatus Ozemobacterales</taxon>
        <taxon>Candidatus Ozemobacteraceae</taxon>
        <taxon>Candidatus Ozemobacter</taxon>
    </lineage>
</organism>
<dbReference type="GO" id="GO:0003999">
    <property type="term" value="F:adenine phosphoribosyltransferase activity"/>
    <property type="evidence" value="ECO:0007669"/>
    <property type="project" value="UniProtKB-UniRule"/>
</dbReference>
<evidence type="ECO:0000256" key="6">
    <source>
        <dbReference type="ARBA" id="ARBA00011738"/>
    </source>
</evidence>
<comment type="caution">
    <text evidence="14">The sequence shown here is derived from an EMBL/GenBank/DDBJ whole genome shotgun (WGS) entry which is preliminary data.</text>
</comment>
<dbReference type="NCBIfam" id="TIGR01090">
    <property type="entry name" value="apt"/>
    <property type="match status" value="1"/>
</dbReference>